<dbReference type="GO" id="GO:0000978">
    <property type="term" value="F:RNA polymerase II cis-regulatory region sequence-specific DNA binding"/>
    <property type="evidence" value="ECO:0007669"/>
    <property type="project" value="TreeGrafter"/>
</dbReference>
<sequence>MARQIKARKHIERDQRHVSRIVSTAWKELDDDAKKYWYDRAAVVKKCHEAKHPGYKFSPRARSEKPKKRNVKRNGPQDKERSRTLGKILARGADMEQLETEALKFDATMTNTSDVGVVETTYDCIPPSQSFATGVFDSMSWQPSSIISPIDTEPWLSLPALQDPLLPPLSDGVFVPQDGLSATDLETAFSQLGFNNTLSAGDGSAPLMLAQDIRPEAEMQRIMDSFNNFPPASDLPLMASNALASQSMHQQIVDMASACRHTSRLLDSPLDISPLEMNALGTNLPQFDALQWERLGFGQTNESNVASFAETMFSFDSSTLFGEPSFAPEPLIDISTWN</sequence>
<dbReference type="GO" id="GO:0005634">
    <property type="term" value="C:nucleus"/>
    <property type="evidence" value="ECO:0007669"/>
    <property type="project" value="UniProtKB-UniRule"/>
</dbReference>
<proteinExistence type="predicted"/>
<evidence type="ECO:0000256" key="4">
    <source>
        <dbReference type="SAM" id="MobiDB-lite"/>
    </source>
</evidence>
<dbReference type="PANTHER" id="PTHR45789">
    <property type="entry name" value="FI18025P1"/>
    <property type="match status" value="1"/>
</dbReference>
<name>A0A8H7P662_9APHY</name>
<gene>
    <name evidence="6" type="ORF">IEO21_03380</name>
</gene>
<dbReference type="AlphaFoldDB" id="A0A8H7P662"/>
<dbReference type="GO" id="GO:0000981">
    <property type="term" value="F:DNA-binding transcription factor activity, RNA polymerase II-specific"/>
    <property type="evidence" value="ECO:0007669"/>
    <property type="project" value="TreeGrafter"/>
</dbReference>
<dbReference type="PROSITE" id="PS50118">
    <property type="entry name" value="HMG_BOX_2"/>
    <property type="match status" value="1"/>
</dbReference>
<evidence type="ECO:0000256" key="1">
    <source>
        <dbReference type="ARBA" id="ARBA00023125"/>
    </source>
</evidence>
<dbReference type="InterPro" id="IPR036910">
    <property type="entry name" value="HMG_box_dom_sf"/>
</dbReference>
<feature type="DNA-binding region" description="HMG box" evidence="3">
    <location>
        <begin position="1"/>
        <end position="56"/>
    </location>
</feature>
<comment type="caution">
    <text evidence="6">The sequence shown here is derived from an EMBL/GenBank/DDBJ whole genome shotgun (WGS) entry which is preliminary data.</text>
</comment>
<dbReference type="InterPro" id="IPR009071">
    <property type="entry name" value="HMG_box_dom"/>
</dbReference>
<organism evidence="6 7">
    <name type="scientific">Rhodonia placenta</name>
    <dbReference type="NCBI Taxonomy" id="104341"/>
    <lineage>
        <taxon>Eukaryota</taxon>
        <taxon>Fungi</taxon>
        <taxon>Dikarya</taxon>
        <taxon>Basidiomycota</taxon>
        <taxon>Agaricomycotina</taxon>
        <taxon>Agaricomycetes</taxon>
        <taxon>Polyporales</taxon>
        <taxon>Adustoporiaceae</taxon>
        <taxon>Rhodonia</taxon>
    </lineage>
</organism>
<reference evidence="6" key="2">
    <citation type="journal article" name="Front. Microbiol.">
        <title>Degradative Capacity of Two Strains of Rhodonia placenta: From Phenotype to Genotype.</title>
        <authorList>
            <person name="Kolle M."/>
            <person name="Horta M.A.C."/>
            <person name="Nowrousian M."/>
            <person name="Ohm R.A."/>
            <person name="Benz J.P."/>
            <person name="Pilgard A."/>
        </authorList>
    </citation>
    <scope>NUCLEOTIDE SEQUENCE</scope>
    <source>
        <strain evidence="6">FPRL280</strain>
    </source>
</reference>
<keyword evidence="2 3" id="KW-0539">Nucleus</keyword>
<evidence type="ECO:0000256" key="2">
    <source>
        <dbReference type="ARBA" id="ARBA00023242"/>
    </source>
</evidence>
<dbReference type="SUPFAM" id="SSF47095">
    <property type="entry name" value="HMG-box"/>
    <property type="match status" value="1"/>
</dbReference>
<accession>A0A8H7P662</accession>
<evidence type="ECO:0000259" key="5">
    <source>
        <dbReference type="PROSITE" id="PS50118"/>
    </source>
</evidence>
<dbReference type="EMBL" id="JADOXO010000041">
    <property type="protein sequence ID" value="KAF9817529.1"/>
    <property type="molecule type" value="Genomic_DNA"/>
</dbReference>
<dbReference type="PANTHER" id="PTHR45789:SF2">
    <property type="entry name" value="FI18025P1"/>
    <property type="match status" value="1"/>
</dbReference>
<feature type="region of interest" description="Disordered" evidence="4">
    <location>
        <begin position="53"/>
        <end position="84"/>
    </location>
</feature>
<keyword evidence="1 3" id="KW-0238">DNA-binding</keyword>
<evidence type="ECO:0000256" key="3">
    <source>
        <dbReference type="PROSITE-ProRule" id="PRU00267"/>
    </source>
</evidence>
<evidence type="ECO:0000313" key="6">
    <source>
        <dbReference type="EMBL" id="KAF9817529.1"/>
    </source>
</evidence>
<feature type="domain" description="HMG box" evidence="5">
    <location>
        <begin position="1"/>
        <end position="56"/>
    </location>
</feature>
<dbReference type="Gene3D" id="1.10.30.10">
    <property type="entry name" value="High mobility group box domain"/>
    <property type="match status" value="1"/>
</dbReference>
<dbReference type="InterPro" id="IPR051356">
    <property type="entry name" value="SOX/SOX-like_TF"/>
</dbReference>
<protein>
    <recommendedName>
        <fullName evidence="5">HMG box domain-containing protein</fullName>
    </recommendedName>
</protein>
<reference evidence="6" key="1">
    <citation type="submission" date="2020-11" db="EMBL/GenBank/DDBJ databases">
        <authorList>
            <person name="Koelle M."/>
            <person name="Horta M.A.C."/>
            <person name="Nowrousian M."/>
            <person name="Ohm R.A."/>
            <person name="Benz P."/>
            <person name="Pilgard A."/>
        </authorList>
    </citation>
    <scope>NUCLEOTIDE SEQUENCE</scope>
    <source>
        <strain evidence="6">FPRL280</strain>
    </source>
</reference>
<dbReference type="Proteomes" id="UP000639403">
    <property type="component" value="Unassembled WGS sequence"/>
</dbReference>
<evidence type="ECO:0000313" key="7">
    <source>
        <dbReference type="Proteomes" id="UP000639403"/>
    </source>
</evidence>